<dbReference type="PROSITE" id="PS00162">
    <property type="entry name" value="ALPHA_CA_1"/>
    <property type="match status" value="1"/>
</dbReference>
<reference evidence="11 12" key="1">
    <citation type="submission" date="2016-03" db="EMBL/GenBank/DDBJ databases">
        <title>EvidentialGene: Evidence-directed Construction of Genes on Genomes.</title>
        <authorList>
            <person name="Gilbert D.G."/>
            <person name="Choi J.-H."/>
            <person name="Mockaitis K."/>
            <person name="Colbourne J."/>
            <person name="Pfrender M."/>
        </authorList>
    </citation>
    <scope>NUCLEOTIDE SEQUENCE [LARGE SCALE GENOMIC DNA]</scope>
    <source>
        <strain evidence="11 12">Xinb3</strain>
        <tissue evidence="11">Complete organism</tissue>
    </source>
</reference>
<dbReference type="PROSITE" id="PS51144">
    <property type="entry name" value="ALPHA_CA_2"/>
    <property type="match status" value="1"/>
</dbReference>
<dbReference type="Pfam" id="PF00194">
    <property type="entry name" value="Carb_anhydrase"/>
    <property type="match status" value="1"/>
</dbReference>
<comment type="cofactor">
    <cofactor evidence="9">
        <name>Zn(2+)</name>
        <dbReference type="ChEBI" id="CHEBI:29105"/>
    </cofactor>
</comment>
<name>A0A164W1L2_9CRUS</name>
<dbReference type="SUPFAM" id="SSF51069">
    <property type="entry name" value="Carbonic anhydrase"/>
    <property type="match status" value="1"/>
</dbReference>
<keyword evidence="4 9" id="KW-0479">Metal-binding</keyword>
<evidence type="ECO:0000256" key="6">
    <source>
        <dbReference type="ARBA" id="ARBA00023180"/>
    </source>
</evidence>
<dbReference type="InterPro" id="IPR018338">
    <property type="entry name" value="Carbonic_anhydrase_a-class_CS"/>
</dbReference>
<comment type="caution">
    <text evidence="11">The sequence shown here is derived from an EMBL/GenBank/DDBJ whole genome shotgun (WGS) entry which is preliminary data.</text>
</comment>
<evidence type="ECO:0000256" key="5">
    <source>
        <dbReference type="ARBA" id="ARBA00022833"/>
    </source>
</evidence>
<evidence type="ECO:0000256" key="7">
    <source>
        <dbReference type="ARBA" id="ARBA00023239"/>
    </source>
</evidence>
<proteinExistence type="inferred from homology"/>
<evidence type="ECO:0000256" key="2">
    <source>
        <dbReference type="ARBA" id="ARBA00010718"/>
    </source>
</evidence>
<accession>A0A164W1L2</accession>
<dbReference type="STRING" id="35525.A0A164W1L2"/>
<dbReference type="Proteomes" id="UP000076858">
    <property type="component" value="Unassembled WGS sequence"/>
</dbReference>
<evidence type="ECO:0000256" key="8">
    <source>
        <dbReference type="ARBA" id="ARBA00048348"/>
    </source>
</evidence>
<evidence type="ECO:0000259" key="10">
    <source>
        <dbReference type="PROSITE" id="PS51144"/>
    </source>
</evidence>
<keyword evidence="12" id="KW-1185">Reference proteome</keyword>
<organism evidence="11 12">
    <name type="scientific">Daphnia magna</name>
    <dbReference type="NCBI Taxonomy" id="35525"/>
    <lineage>
        <taxon>Eukaryota</taxon>
        <taxon>Metazoa</taxon>
        <taxon>Ecdysozoa</taxon>
        <taxon>Arthropoda</taxon>
        <taxon>Crustacea</taxon>
        <taxon>Branchiopoda</taxon>
        <taxon>Diplostraca</taxon>
        <taxon>Cladocera</taxon>
        <taxon>Anomopoda</taxon>
        <taxon>Daphniidae</taxon>
        <taxon>Daphnia</taxon>
    </lineage>
</organism>
<evidence type="ECO:0000313" key="12">
    <source>
        <dbReference type="Proteomes" id="UP000076858"/>
    </source>
</evidence>
<dbReference type="SMART" id="SM01057">
    <property type="entry name" value="Carb_anhydrase"/>
    <property type="match status" value="1"/>
</dbReference>
<keyword evidence="5 9" id="KW-0862">Zinc</keyword>
<dbReference type="CDD" id="cd00326">
    <property type="entry name" value="alpha_CA"/>
    <property type="match status" value="1"/>
</dbReference>
<dbReference type="InterPro" id="IPR036398">
    <property type="entry name" value="CA_dom_sf"/>
</dbReference>
<dbReference type="FunFam" id="3.10.200.10:FF:000003">
    <property type="entry name" value="Carbonic anhydrase 12"/>
    <property type="match status" value="1"/>
</dbReference>
<evidence type="ECO:0000313" key="11">
    <source>
        <dbReference type="EMBL" id="KZS12866.1"/>
    </source>
</evidence>
<dbReference type="AlphaFoldDB" id="A0A164W1L2"/>
<dbReference type="GO" id="GO:0004089">
    <property type="term" value="F:carbonate dehydratase activity"/>
    <property type="evidence" value="ECO:0007669"/>
    <property type="project" value="UniProtKB-UniRule"/>
</dbReference>
<dbReference type="InterPro" id="IPR023561">
    <property type="entry name" value="Carbonic_anhydrase_a-class"/>
</dbReference>
<comment type="catalytic activity">
    <reaction evidence="8 9">
        <text>hydrogencarbonate + H(+) = CO2 + H2O</text>
        <dbReference type="Rhea" id="RHEA:10748"/>
        <dbReference type="ChEBI" id="CHEBI:15377"/>
        <dbReference type="ChEBI" id="CHEBI:15378"/>
        <dbReference type="ChEBI" id="CHEBI:16526"/>
        <dbReference type="ChEBI" id="CHEBI:17544"/>
        <dbReference type="EC" id="4.2.1.1"/>
    </reaction>
</comment>
<dbReference type="EC" id="4.2.1.1" evidence="3 9"/>
<keyword evidence="7 9" id="KW-0456">Lyase</keyword>
<dbReference type="GO" id="GO:0008270">
    <property type="term" value="F:zinc ion binding"/>
    <property type="evidence" value="ECO:0007669"/>
    <property type="project" value="UniProtKB-UniRule"/>
</dbReference>
<feature type="domain" description="Alpha-carbonic anhydrase" evidence="10">
    <location>
        <begin position="33"/>
        <end position="292"/>
    </location>
</feature>
<gene>
    <name evidence="11" type="ORF">APZ42_022102</name>
</gene>
<dbReference type="GO" id="GO:0005886">
    <property type="term" value="C:plasma membrane"/>
    <property type="evidence" value="ECO:0007669"/>
    <property type="project" value="TreeGrafter"/>
</dbReference>
<dbReference type="Gene3D" id="3.10.200.10">
    <property type="entry name" value="Alpha carbonic anhydrase"/>
    <property type="match status" value="1"/>
</dbReference>
<sequence length="314" mass="34641">MSSRHSTLLKDVFVVASILSLMVTGILASGGSHHWGYSGEDDPAHWYNFYDLCNGNKQSPIDIVPSSAKPQNFLPIHLGNYDTNGKSLTLINNGHTVLLSLPKNYADYRMPFVRDGGLTNQFIFAQVHFHWGAEGVRGSEHTVDNKHYAAELHFVHYNKKYGSLGNATSHPDGLAVLGVFVEESKEDNPALDPITSVLDHVVHEGNEWVLNDTLSLRDLLPESLSKFYRYMGSLTTPGCQEIVVWTVFADPITASEHQLAEFRQLISEDGDNLVNNYRPPQPLNGRTVHVRSASAKMAASLVAVLLPIVALLAL</sequence>
<evidence type="ECO:0000256" key="1">
    <source>
        <dbReference type="ARBA" id="ARBA00002904"/>
    </source>
</evidence>
<dbReference type="PANTHER" id="PTHR18952">
    <property type="entry name" value="CARBONIC ANHYDRASE"/>
    <property type="match status" value="1"/>
</dbReference>
<dbReference type="EMBL" id="LRGB01001348">
    <property type="protein sequence ID" value="KZS12866.1"/>
    <property type="molecule type" value="Genomic_DNA"/>
</dbReference>
<dbReference type="PANTHER" id="PTHR18952:SF265">
    <property type="entry name" value="CARBONIC ANHYDRASE"/>
    <property type="match status" value="1"/>
</dbReference>
<evidence type="ECO:0000256" key="4">
    <source>
        <dbReference type="ARBA" id="ARBA00022723"/>
    </source>
</evidence>
<comment type="function">
    <text evidence="1 9">Reversible hydration of carbon dioxide.</text>
</comment>
<comment type="similarity">
    <text evidence="2 9">Belongs to the alpha-carbonic anhydrase family.</text>
</comment>
<protein>
    <recommendedName>
        <fullName evidence="3 9">Carbonic anhydrase</fullName>
        <ecNumber evidence="3 9">4.2.1.1</ecNumber>
    </recommendedName>
</protein>
<evidence type="ECO:0000256" key="9">
    <source>
        <dbReference type="RuleBase" id="RU367011"/>
    </source>
</evidence>
<dbReference type="OrthoDB" id="429145at2759"/>
<dbReference type="InterPro" id="IPR001148">
    <property type="entry name" value="CA_dom"/>
</dbReference>
<evidence type="ECO:0000256" key="3">
    <source>
        <dbReference type="ARBA" id="ARBA00012925"/>
    </source>
</evidence>
<keyword evidence="6" id="KW-0325">Glycoprotein</keyword>